<reference evidence="2 3" key="1">
    <citation type="submission" date="2018-11" db="EMBL/GenBank/DDBJ databases">
        <authorList>
            <consortium name="Pathogen Informatics"/>
        </authorList>
    </citation>
    <scope>NUCLEOTIDE SEQUENCE [LARGE SCALE GENOMIC DNA]</scope>
</reference>
<feature type="region of interest" description="Disordered" evidence="1">
    <location>
        <begin position="1"/>
        <end position="34"/>
    </location>
</feature>
<dbReference type="Proteomes" id="UP000270094">
    <property type="component" value="Unassembled WGS sequence"/>
</dbReference>
<dbReference type="OrthoDB" id="31170at2759"/>
<organism evidence="2 3">
    <name type="scientific">Strongylus vulgaris</name>
    <name type="common">Blood worm</name>
    <dbReference type="NCBI Taxonomy" id="40348"/>
    <lineage>
        <taxon>Eukaryota</taxon>
        <taxon>Metazoa</taxon>
        <taxon>Ecdysozoa</taxon>
        <taxon>Nematoda</taxon>
        <taxon>Chromadorea</taxon>
        <taxon>Rhabditida</taxon>
        <taxon>Rhabditina</taxon>
        <taxon>Rhabditomorpha</taxon>
        <taxon>Strongyloidea</taxon>
        <taxon>Strongylidae</taxon>
        <taxon>Strongylus</taxon>
    </lineage>
</organism>
<dbReference type="EMBL" id="UYYB01009825">
    <property type="protein sequence ID" value="VDM68742.1"/>
    <property type="molecule type" value="Genomic_DNA"/>
</dbReference>
<evidence type="ECO:0000313" key="2">
    <source>
        <dbReference type="EMBL" id="VDM68742.1"/>
    </source>
</evidence>
<evidence type="ECO:0000256" key="1">
    <source>
        <dbReference type="SAM" id="MobiDB-lite"/>
    </source>
</evidence>
<protein>
    <submittedName>
        <fullName evidence="2">Uncharacterized protein</fullName>
    </submittedName>
</protein>
<evidence type="ECO:0000313" key="3">
    <source>
        <dbReference type="Proteomes" id="UP000270094"/>
    </source>
</evidence>
<gene>
    <name evidence="2" type="ORF">SVUK_LOCUS3740</name>
</gene>
<accession>A0A3P7KMY7</accession>
<name>A0A3P7KMY7_STRVU</name>
<proteinExistence type="predicted"/>
<keyword evidence="3" id="KW-1185">Reference proteome</keyword>
<dbReference type="AlphaFoldDB" id="A0A3P7KMY7"/>
<sequence>MMSHIQSAPSFRDQEDAGATTGHAPMNPIHPGFR</sequence>